<keyword evidence="4" id="KW-1185">Reference proteome</keyword>
<keyword evidence="1" id="KW-0175">Coiled coil</keyword>
<accession>A0A6N6MNZ1</accession>
<evidence type="ECO:0000313" key="4">
    <source>
        <dbReference type="Proteomes" id="UP000441523"/>
    </source>
</evidence>
<organism evidence="3 4">
    <name type="scientific">Methylobacterium planeticum</name>
    <dbReference type="NCBI Taxonomy" id="2615211"/>
    <lineage>
        <taxon>Bacteria</taxon>
        <taxon>Pseudomonadati</taxon>
        <taxon>Pseudomonadota</taxon>
        <taxon>Alphaproteobacteria</taxon>
        <taxon>Hyphomicrobiales</taxon>
        <taxon>Methylobacteriaceae</taxon>
        <taxon>Methylobacterium</taxon>
    </lineage>
</organism>
<name>A0A6N6MNZ1_9HYPH</name>
<dbReference type="RefSeq" id="WP_150966129.1">
    <property type="nucleotide sequence ID" value="NZ_VZZJ01000031.1"/>
</dbReference>
<gene>
    <name evidence="3" type="ORF">F6X51_23640</name>
</gene>
<evidence type="ECO:0000313" key="3">
    <source>
        <dbReference type="EMBL" id="KAB1070164.1"/>
    </source>
</evidence>
<dbReference type="EMBL" id="VZZJ01000031">
    <property type="protein sequence ID" value="KAB1070164.1"/>
    <property type="molecule type" value="Genomic_DNA"/>
</dbReference>
<feature type="region of interest" description="Disordered" evidence="2">
    <location>
        <begin position="153"/>
        <end position="174"/>
    </location>
</feature>
<evidence type="ECO:0000256" key="2">
    <source>
        <dbReference type="SAM" id="MobiDB-lite"/>
    </source>
</evidence>
<proteinExistence type="predicted"/>
<reference evidence="3 4" key="1">
    <citation type="submission" date="2019-09" db="EMBL/GenBank/DDBJ databases">
        <title>YIM 132548 draft genome.</title>
        <authorList>
            <person name="Jiang L."/>
        </authorList>
    </citation>
    <scope>NUCLEOTIDE SEQUENCE [LARGE SCALE GENOMIC DNA]</scope>
    <source>
        <strain evidence="3 4">YIM 132548</strain>
    </source>
</reference>
<sequence>MQTTPQEGGRIALMAVRGGEKAGSRCHVLVIGTFGDDTRWRYVIFDLGDLKQLLADARHPLDAPANLQAYGPRFYIDPDMETGLLRPNEREDVLDDAGTHIRRFLNAADPADAGERARIDFALPFRSVARLIFYRRDDQPGRSRVVPLAALDTCHDEPNPSSPEPTPPSPVPERSAFVHLGSRVILFRNRANPEDDPGLLDGFAVMGQVRLALNGHNSDLSSHTETADEANDTLGFLRLLAVRPKLASDKTPRSLWNMDGHWAAGGAQFDRLRIGFSVGHGGNDAGPNRVFSSLIKDADLSGFLPSDEASYGRERRAYKQAVRSGNDPAALANYIPAGAALGLPRDRRHHVTRELGFRAAEMKEKRVVRLILRLETTFAAIGQALQSGILEPTVPPGFAFPADDPGYILAQEQPRGTVNDSLEPSTRSAWVLTARADRLGTTPNDRVTPKILEASRAAVAGVHRSLREVRDAGPLSFLPLLTGDGPALPWHHVGFLIDVAPARRAFSARGDVVATFRTLEPRFIPDMWLGHGVSGSLEARGTGQLSRVALLGRDRAALSVAISAPLRANPRADKPALCTDAPSWQPAISELDPSEAPTGTTFSVRVIALTVSGSRTPLCQIGALRLRFAPDFRQRSGLNPHGAADIVGEVGTPADQTGLFRLLRLAADARDPTARRAGIDAVLKLPLAGLEPGAQDDLPDDARIKADQRAGDPLALSGHPDPDAPLLFPVGPAAPSDTARYHLVADETVTRHANHTLGLAVRAFKEGAGNESKEPDGRVVILDPRPLRVAAVAYGRFAALQTDGSNEIAVWNAGGENGLSWRLANEREAVHLLLPPQVLGEAMEKNIGPPAPADPHGGLTVQGLPPDVNEQVPAAARFGSATVLTLDPSYFDTRYVEPGWNLRRLMGWPGQRAPGSGLRDLRLELAYGLIARARPDAGVRVAEIGATIGAPASLPAEQAGADDAPARLYLSAFRRLRALESRRLAVDKLWQDRADGDLTLEAGITFRLRRTFKRKTIDETGAEVTTHHGPITPLRWPVPGGLPGDLHPDIASAFSANEDDETAFPGGVSWAFESAAILRTVYGVPDSDGGRIQNLHLSALGAWGGQRALFDERRQAIETETGMGRVHRCKLERIGRIGALWNRAKHVIIYERTVVPSTQFYHVGPTGAVEREQDELLGRPILRKVEEYVEILQPIRRYPESGNAVSAAGCLIGVDFRTQRIRVDSRWGGDIGREGWQVPLWNTRFAGSQNEPDNPDDPAFVYPKPQIRFLVAGEGGGEIALEIDEPQKLAFYTSTLKGEGDDTDAWRPVRDIDFVDVPLPARPKREPVNADLVDALQPPEPRHVPGYERLTIGLSESKQAAALTHGRQEDGPVALLRNVTLGRALPLEIKPKDDDFTRAIRLGTALAEATVRARGEIDRSAGAAAAQVAAATVELDRASDLGHWKGEAKAAVDRLLEDSFVENLERGVGDAVADLRAIPEFRLGDACEALKGRVRMQVEVQLDRFGRMGEAAIAGAVGAMKEPLQAIESRAQAFLVGTEDVLDRQAGELKEALLAGVDGLAALVDDIERSVQDKRARAQADVRGIADQIAGGIDQAEGDLQGGIGEVREQLELASAVLKDASQPLDSAKAAAEVARGHIEVARNALAKVDAGRAPAVARRILVLAGETLDRGDRALAAVAVAIDADRARLAQAIDEAKGKLSAFLDALRTRIEALATTADGSALREIEGLTNGILDSAGMVVAEGCAALRTALPPLRNAITAIDPTQPRDPLLEKMREVVDRVRSARADLDAAIGDVGAISASILRAAQTAVRAELATKLVPALDATCATFEGFADEIGKTAGKAADWIKENLDVAGYREDLRHELHALIDRVEGDLDDVRKRAGEIRREAERRVAQLAGDVERRAREFAGSIQEGVRDALGADPVELADHGTRMFQQGSDTLRLIRAIGDPPKTDRLGFNRSEVAYLFREANKLVDMTPAVALINRAADTAAAAEAAAEAADKLLQSFGVRLPASSLADQLVPDKLRNLDVSRLLPDFAGLKLDGLFKNLTFPDLPDSDAIKIRHGYDKSELRAWLEADVDIPFGDAATLLEYGPVKIVIDDARFTSTARLSAGRDGSERRMSGRIAGDWRVMAGGQTVLTFRRTGLLFDETGRLDFRIQPDRVELADALKFLTDFMKATKQKGGLQVTPFLRGGMPAGVAASLTMPIPPIQTGAFGISDLSLHVLFGIAAAPDFELFTELFLATKTAPFTLNVWILNGGGFLTSRLSFLPTARPAPLLAFSLEIGILAGVGLGFSFGVVSGGVWLQVGCSVQLLWRTGGGSATTIRVFILARGNVDVAGLITASINLLLEVAYDGANMIGSGTLSIRVRVSMFLTLSVSERVQYVFAGRSEGTDGSYSEAYE</sequence>
<comment type="caution">
    <text evidence="3">The sequence shown here is derived from an EMBL/GenBank/DDBJ whole genome shotgun (WGS) entry which is preliminary data.</text>
</comment>
<feature type="coiled-coil region" evidence="1">
    <location>
        <begin position="1870"/>
        <end position="1908"/>
    </location>
</feature>
<feature type="compositionally biased region" description="Pro residues" evidence="2">
    <location>
        <begin position="160"/>
        <end position="171"/>
    </location>
</feature>
<protein>
    <submittedName>
        <fullName evidence="3">Uncharacterized protein</fullName>
    </submittedName>
</protein>
<evidence type="ECO:0000256" key="1">
    <source>
        <dbReference type="SAM" id="Coils"/>
    </source>
</evidence>
<dbReference type="Gene3D" id="1.20.120.20">
    <property type="entry name" value="Apolipoprotein"/>
    <property type="match status" value="1"/>
</dbReference>
<dbReference type="Proteomes" id="UP000441523">
    <property type="component" value="Unassembled WGS sequence"/>
</dbReference>